<protein>
    <submittedName>
        <fullName evidence="1">Uncharacterized protein</fullName>
    </submittedName>
</protein>
<dbReference type="AlphaFoldDB" id="A0A518K5L2"/>
<accession>A0A518K5L2</accession>
<gene>
    <name evidence="1" type="ORF">Spa11_12540</name>
</gene>
<evidence type="ECO:0000313" key="2">
    <source>
        <dbReference type="Proteomes" id="UP000316426"/>
    </source>
</evidence>
<dbReference type="KEGG" id="bmei:Spa11_12540"/>
<dbReference type="EMBL" id="CP036349">
    <property type="protein sequence ID" value="QDV73065.1"/>
    <property type="molecule type" value="Genomic_DNA"/>
</dbReference>
<dbReference type="RefSeq" id="WP_145109406.1">
    <property type="nucleotide sequence ID" value="NZ_CP036349.1"/>
</dbReference>
<dbReference type="Proteomes" id="UP000316426">
    <property type="component" value="Chromosome"/>
</dbReference>
<organism evidence="1 2">
    <name type="scientific">Botrimarina mediterranea</name>
    <dbReference type="NCBI Taxonomy" id="2528022"/>
    <lineage>
        <taxon>Bacteria</taxon>
        <taxon>Pseudomonadati</taxon>
        <taxon>Planctomycetota</taxon>
        <taxon>Planctomycetia</taxon>
        <taxon>Pirellulales</taxon>
        <taxon>Lacipirellulaceae</taxon>
        <taxon>Botrimarina</taxon>
    </lineage>
</organism>
<reference evidence="1 2" key="1">
    <citation type="submission" date="2019-02" db="EMBL/GenBank/DDBJ databases">
        <title>Deep-cultivation of Planctomycetes and their phenomic and genomic characterization uncovers novel biology.</title>
        <authorList>
            <person name="Wiegand S."/>
            <person name="Jogler M."/>
            <person name="Boedeker C."/>
            <person name="Pinto D."/>
            <person name="Vollmers J."/>
            <person name="Rivas-Marin E."/>
            <person name="Kohn T."/>
            <person name="Peeters S.H."/>
            <person name="Heuer A."/>
            <person name="Rast P."/>
            <person name="Oberbeckmann S."/>
            <person name="Bunk B."/>
            <person name="Jeske O."/>
            <person name="Meyerdierks A."/>
            <person name="Storesund J.E."/>
            <person name="Kallscheuer N."/>
            <person name="Luecker S."/>
            <person name="Lage O.M."/>
            <person name="Pohl T."/>
            <person name="Merkel B.J."/>
            <person name="Hornburger P."/>
            <person name="Mueller R.-W."/>
            <person name="Bruemmer F."/>
            <person name="Labrenz M."/>
            <person name="Spormann A.M."/>
            <person name="Op den Camp H."/>
            <person name="Overmann J."/>
            <person name="Amann R."/>
            <person name="Jetten M.S.M."/>
            <person name="Mascher T."/>
            <person name="Medema M.H."/>
            <person name="Devos D.P."/>
            <person name="Kaster A.-K."/>
            <person name="Ovreas L."/>
            <person name="Rohde M."/>
            <person name="Galperin M.Y."/>
            <person name="Jogler C."/>
        </authorList>
    </citation>
    <scope>NUCLEOTIDE SEQUENCE [LARGE SCALE GENOMIC DNA]</scope>
    <source>
        <strain evidence="1 2">Spa11</strain>
    </source>
</reference>
<evidence type="ECO:0000313" key="1">
    <source>
        <dbReference type="EMBL" id="QDV73065.1"/>
    </source>
</evidence>
<name>A0A518K5L2_9BACT</name>
<keyword evidence="2" id="KW-1185">Reference proteome</keyword>
<sequence>MTDLQLPNVEPFLHKRALDFFDAGDASGMLGCFESPWGLNIVYTNINSLIDRGIYEAALLDAYVGTSTNNRHWSIKNLPFLFGLADKQRLLESGDPLPEGDAFTIFRGVSGKNPYRKVRSYSWTLDEEKASYFANRFFLDDPAVYVTTVNRDEILAFCNEREEQEVICLPHSCKRLAVGSNRTLPTASIPCGV</sequence>
<proteinExistence type="predicted"/>